<accession>A0A0S7BQL9</accession>
<dbReference type="InterPro" id="IPR000086">
    <property type="entry name" value="NUDIX_hydrolase_dom"/>
</dbReference>
<dbReference type="AlphaFoldDB" id="A0A0S7BQL9"/>
<proteinExistence type="inferred from homology"/>
<dbReference type="Proteomes" id="UP000053091">
    <property type="component" value="Unassembled WGS sequence"/>
</dbReference>
<dbReference type="PANTHER" id="PTHR21340">
    <property type="entry name" value="DIADENOSINE 5,5-P1,P4-TETRAPHOSPHATE PYROPHOSPHOHYDROLASE MUTT"/>
    <property type="match status" value="1"/>
</dbReference>
<organism evidence="4">
    <name type="scientific">Lentimicrobium saccharophilum</name>
    <dbReference type="NCBI Taxonomy" id="1678841"/>
    <lineage>
        <taxon>Bacteria</taxon>
        <taxon>Pseudomonadati</taxon>
        <taxon>Bacteroidota</taxon>
        <taxon>Bacteroidia</taxon>
        <taxon>Bacteroidales</taxon>
        <taxon>Lentimicrobiaceae</taxon>
        <taxon>Lentimicrobium</taxon>
    </lineage>
</organism>
<reference evidence="4" key="1">
    <citation type="journal article" date="2015" name="Genome Announc.">
        <title>Draft Genome Sequence of Bacteroidales Strain TBC1, a Novel Isolate from a Methanogenic Wastewater Treatment System.</title>
        <authorList>
            <person name="Tourlousse D.M."/>
            <person name="Matsuura N."/>
            <person name="Sun L."/>
            <person name="Toyonaga M."/>
            <person name="Kuroda K."/>
            <person name="Ohashi A."/>
            <person name="Cruz R."/>
            <person name="Yamaguchi T."/>
            <person name="Sekiguchi Y."/>
        </authorList>
    </citation>
    <scope>NUCLEOTIDE SEQUENCE [LARGE SCALE GENOMIC DNA]</scope>
    <source>
        <strain evidence="4">TBC1</strain>
    </source>
</reference>
<comment type="similarity">
    <text evidence="2">Belongs to the Nudix hydrolase family.</text>
</comment>
<dbReference type="GO" id="GO:0004081">
    <property type="term" value="F:bis(5'-nucleosyl)-tetraphosphatase (asymmetrical) activity"/>
    <property type="evidence" value="ECO:0007669"/>
    <property type="project" value="TreeGrafter"/>
</dbReference>
<dbReference type="GO" id="GO:0006754">
    <property type="term" value="P:ATP biosynthetic process"/>
    <property type="evidence" value="ECO:0007669"/>
    <property type="project" value="TreeGrafter"/>
</dbReference>
<dbReference type="PRINTS" id="PR00502">
    <property type="entry name" value="NUDIXFAMILY"/>
</dbReference>
<protein>
    <submittedName>
        <fullName evidence="4">ADP-ribose pyrophosphatase YjhB, NUDIX family</fullName>
    </submittedName>
</protein>
<keyword evidence="5" id="KW-1185">Reference proteome</keyword>
<evidence type="ECO:0000313" key="4">
    <source>
        <dbReference type="EMBL" id="GAP42525.1"/>
    </source>
</evidence>
<dbReference type="SUPFAM" id="SSF55811">
    <property type="entry name" value="Nudix"/>
    <property type="match status" value="1"/>
</dbReference>
<dbReference type="PROSITE" id="PS00893">
    <property type="entry name" value="NUDIX_BOX"/>
    <property type="match status" value="1"/>
</dbReference>
<dbReference type="GO" id="GO:0006167">
    <property type="term" value="P:AMP biosynthetic process"/>
    <property type="evidence" value="ECO:0007669"/>
    <property type="project" value="TreeGrafter"/>
</dbReference>
<dbReference type="RefSeq" id="WP_172668813.1">
    <property type="nucleotide sequence ID" value="NZ_DF968182.1"/>
</dbReference>
<evidence type="ECO:0000256" key="1">
    <source>
        <dbReference type="ARBA" id="ARBA00022801"/>
    </source>
</evidence>
<dbReference type="Pfam" id="PF00293">
    <property type="entry name" value="NUDIX"/>
    <property type="match status" value="1"/>
</dbReference>
<gene>
    <name evidence="4" type="ORF">TBC1_11656</name>
</gene>
<evidence type="ECO:0000259" key="3">
    <source>
        <dbReference type="PROSITE" id="PS51462"/>
    </source>
</evidence>
<dbReference type="EMBL" id="DF968182">
    <property type="protein sequence ID" value="GAP42525.1"/>
    <property type="molecule type" value="Genomic_DNA"/>
</dbReference>
<evidence type="ECO:0000256" key="2">
    <source>
        <dbReference type="RuleBase" id="RU003476"/>
    </source>
</evidence>
<dbReference type="PROSITE" id="PS51462">
    <property type="entry name" value="NUDIX"/>
    <property type="match status" value="1"/>
</dbReference>
<dbReference type="Gene3D" id="3.90.79.10">
    <property type="entry name" value="Nucleoside Triphosphate Pyrophosphohydrolase"/>
    <property type="match status" value="1"/>
</dbReference>
<keyword evidence="1 2" id="KW-0378">Hydrolase</keyword>
<dbReference type="InterPro" id="IPR020084">
    <property type="entry name" value="NUDIX_hydrolase_CS"/>
</dbReference>
<dbReference type="PANTHER" id="PTHR21340:SF0">
    <property type="entry name" value="BIS(5'-NUCLEOSYL)-TETRAPHOSPHATASE [ASYMMETRICAL]"/>
    <property type="match status" value="1"/>
</dbReference>
<dbReference type="InterPro" id="IPR020476">
    <property type="entry name" value="Nudix_hydrolase"/>
</dbReference>
<dbReference type="InterPro" id="IPR051325">
    <property type="entry name" value="Nudix_hydrolase_domain"/>
</dbReference>
<sequence length="207" mass="23778">MYKVFYNDCPVILTDSLPEVKSEESGRVAVINSRRDLKEAVKYFLKIPSSQPLTIYNNGNIKKLLDDFISLFWYLEASGGIVRNLTGERLFIYRFGRWDLPKGKIEKNETPAAAAIREVTEETGITGHNLVAELPSTFHIYEHKGKKVLKRTYWYAMSYTGNAIPVPQLEEEITRAEWIEKSNLSTILSSTYASLHDLIRFDINLRP</sequence>
<dbReference type="InterPro" id="IPR015797">
    <property type="entry name" value="NUDIX_hydrolase-like_dom_sf"/>
</dbReference>
<evidence type="ECO:0000313" key="5">
    <source>
        <dbReference type="Proteomes" id="UP000053091"/>
    </source>
</evidence>
<dbReference type="CDD" id="cd03673">
    <property type="entry name" value="NUDIX_Ap6A_hydrolase"/>
    <property type="match status" value="1"/>
</dbReference>
<dbReference type="STRING" id="1678841.TBC1_11656"/>
<name>A0A0S7BQL9_9BACT</name>
<feature type="domain" description="Nudix hydrolase" evidence="3">
    <location>
        <begin position="73"/>
        <end position="207"/>
    </location>
</feature>